<dbReference type="EMBL" id="CP017556">
    <property type="protein sequence ID" value="AOW03686.1"/>
    <property type="molecule type" value="Genomic_DNA"/>
</dbReference>
<feature type="region of interest" description="Disordered" evidence="1">
    <location>
        <begin position="54"/>
        <end position="158"/>
    </location>
</feature>
<dbReference type="VEuPathDB" id="FungiDB:YALI1_D08621g"/>
<accession>A0A1D8NDH6</accession>
<evidence type="ECO:0000313" key="2">
    <source>
        <dbReference type="EMBL" id="AOW03686.1"/>
    </source>
</evidence>
<feature type="compositionally biased region" description="Basic and acidic residues" evidence="1">
    <location>
        <begin position="84"/>
        <end position="158"/>
    </location>
</feature>
<sequence length="443" mass="50014">MSRIFSRSSKKREPLKDADSRANRKGAAHEPESLVDKVKSLSFDQLTVSKRDWGFTSWANEPASASPPETPYIYHDPSQPKVSLDPREMGLRESQERSRNRESSRNREGNRLRDKQRGDLRERGERGERRERLKSRDKERGRNRDREKDFSNKDARKERFRSITGKDWGRNVTTVDEGAQHYAIIKSPMAYIPSSINFYAVSPDSTNRILFFKGVPAYVGVNDVVAQACGGPLEKVVVHPTMFGGTGEEADDNTIEFHFVEAEHARNFYHYSRTGRYIVNGQPFCPQWFFQGSDPIDPEVMVHISTEGARRVLDLTLSHGSKDEVAAMIATYGMGGGPGGHEKSGVGVGGYSRESKRRGVKVVSLGTNIAEIQRDFEFYGKVISVVPLATTQCTISIHYEDVWSATKAYAAFMRRDFVSRKYKSWTISYGHDPVDRPCPGSLL</sequence>
<dbReference type="KEGG" id="yli:2910501"/>
<name>A0A1D8NDH6_YARLL</name>
<dbReference type="Proteomes" id="UP000182444">
    <property type="component" value="Chromosome 1D"/>
</dbReference>
<evidence type="ECO:0000256" key="1">
    <source>
        <dbReference type="SAM" id="MobiDB-lite"/>
    </source>
</evidence>
<feature type="region of interest" description="Disordered" evidence="1">
    <location>
        <begin position="1"/>
        <end position="33"/>
    </location>
</feature>
<reference evidence="2 3" key="1">
    <citation type="journal article" date="2016" name="PLoS ONE">
        <title>Sequence Assembly of Yarrowia lipolytica Strain W29/CLIB89 Shows Transposable Element Diversity.</title>
        <authorList>
            <person name="Magnan C."/>
            <person name="Yu J."/>
            <person name="Chang I."/>
            <person name="Jahn E."/>
            <person name="Kanomata Y."/>
            <person name="Wu J."/>
            <person name="Zeller M."/>
            <person name="Oakes M."/>
            <person name="Baldi P."/>
            <person name="Sandmeyer S."/>
        </authorList>
    </citation>
    <scope>NUCLEOTIDE SEQUENCE [LARGE SCALE GENOMIC DNA]</scope>
    <source>
        <strain evidence="3">CLIB89(W29)</strain>
    </source>
</reference>
<gene>
    <name evidence="2" type="ORF">YALI1_D08621g</name>
</gene>
<dbReference type="GeneID" id="2910501"/>
<evidence type="ECO:0000313" key="3">
    <source>
        <dbReference type="Proteomes" id="UP000182444"/>
    </source>
</evidence>
<dbReference type="eggNOG" id="ENOG502RYS8">
    <property type="taxonomic scope" value="Eukaryota"/>
</dbReference>
<organism evidence="2 3">
    <name type="scientific">Yarrowia lipolytica</name>
    <name type="common">Candida lipolytica</name>
    <dbReference type="NCBI Taxonomy" id="4952"/>
    <lineage>
        <taxon>Eukaryota</taxon>
        <taxon>Fungi</taxon>
        <taxon>Dikarya</taxon>
        <taxon>Ascomycota</taxon>
        <taxon>Saccharomycotina</taxon>
        <taxon>Dipodascomycetes</taxon>
        <taxon>Dipodascales</taxon>
        <taxon>Dipodascales incertae sedis</taxon>
        <taxon>Yarrowia</taxon>
    </lineage>
</organism>
<dbReference type="AlphaFoldDB" id="A0A1D8NDH6"/>
<dbReference type="VEuPathDB" id="FungiDB:YALI0_D06710g"/>
<proteinExistence type="predicted"/>
<feature type="compositionally biased region" description="Basic and acidic residues" evidence="1">
    <location>
        <begin position="11"/>
        <end position="33"/>
    </location>
</feature>
<dbReference type="RefSeq" id="XP_502498.3">
    <property type="nucleotide sequence ID" value="XM_502498.3"/>
</dbReference>
<protein>
    <submittedName>
        <fullName evidence="2">Uncharacterized protein</fullName>
    </submittedName>
</protein>